<name>A0AAV4ZX47_9HYPH</name>
<accession>A0AAV4ZX47</accession>
<comment type="caution">
    <text evidence="2">The sequence shown here is derived from an EMBL/GenBank/DDBJ whole genome shotgun (WGS) entry which is preliminary data.</text>
</comment>
<dbReference type="Proteomes" id="UP001055247">
    <property type="component" value="Unassembled WGS sequence"/>
</dbReference>
<feature type="transmembrane region" description="Helical" evidence="1">
    <location>
        <begin position="161"/>
        <end position="179"/>
    </location>
</feature>
<keyword evidence="1" id="KW-0472">Membrane</keyword>
<organism evidence="2 3">
    <name type="scientific">Methylobacterium hispanicum</name>
    <dbReference type="NCBI Taxonomy" id="270350"/>
    <lineage>
        <taxon>Bacteria</taxon>
        <taxon>Pseudomonadati</taxon>
        <taxon>Pseudomonadota</taxon>
        <taxon>Alphaproteobacteria</taxon>
        <taxon>Hyphomicrobiales</taxon>
        <taxon>Methylobacteriaceae</taxon>
        <taxon>Methylobacterium</taxon>
    </lineage>
</organism>
<keyword evidence="1" id="KW-0812">Transmembrane</keyword>
<feature type="transmembrane region" description="Helical" evidence="1">
    <location>
        <begin position="92"/>
        <end position="117"/>
    </location>
</feature>
<dbReference type="AlphaFoldDB" id="A0AAV4ZX47"/>
<sequence length="217" mass="22166">MVTLSPHDKLVADLAEGLKPVRPLPAPCVRAVFWFGGAMLVGLILATRMDAGDFLIRMRAPNLMLAALGAMSTAVTASLAAFATAVPGRSGAWALLPLPAVVLWIGASGLGCLYVRIVPGTGISGPHDMTMCLGVLVCVSVPLSALMVVMVRRACPLRPNLTAALGGLAVAAVAATMLMPFHSYDATATDLALHAAVLLGVIGLNRILAGPLLAGRG</sequence>
<dbReference type="EMBL" id="BPQO01000055">
    <property type="protein sequence ID" value="GJD92682.1"/>
    <property type="molecule type" value="Genomic_DNA"/>
</dbReference>
<proteinExistence type="predicted"/>
<evidence type="ECO:0000313" key="2">
    <source>
        <dbReference type="EMBL" id="GJD92682.1"/>
    </source>
</evidence>
<evidence type="ECO:0008006" key="4">
    <source>
        <dbReference type="Google" id="ProtNLM"/>
    </source>
</evidence>
<reference evidence="2" key="2">
    <citation type="submission" date="2021-08" db="EMBL/GenBank/DDBJ databases">
        <authorList>
            <person name="Tani A."/>
            <person name="Ola A."/>
            <person name="Ogura Y."/>
            <person name="Katsura K."/>
            <person name="Hayashi T."/>
        </authorList>
    </citation>
    <scope>NUCLEOTIDE SEQUENCE</scope>
    <source>
        <strain evidence="2">DSM 16372</strain>
    </source>
</reference>
<feature type="transmembrane region" description="Helical" evidence="1">
    <location>
        <begin position="63"/>
        <end position="86"/>
    </location>
</feature>
<keyword evidence="1" id="KW-1133">Transmembrane helix</keyword>
<dbReference type="InterPro" id="IPR009495">
    <property type="entry name" value="NrsF"/>
</dbReference>
<protein>
    <recommendedName>
        <fullName evidence="4">DUF1109 domain-containing protein</fullName>
    </recommendedName>
</protein>
<gene>
    <name evidence="2" type="ORF">BHAOGJBA_6238</name>
</gene>
<dbReference type="RefSeq" id="WP_043388073.1">
    <property type="nucleotide sequence ID" value="NZ_BPQO01000055.1"/>
</dbReference>
<feature type="transmembrane region" description="Helical" evidence="1">
    <location>
        <begin position="191"/>
        <end position="214"/>
    </location>
</feature>
<dbReference type="Pfam" id="PF06532">
    <property type="entry name" value="NrsF"/>
    <property type="match status" value="1"/>
</dbReference>
<feature type="transmembrane region" description="Helical" evidence="1">
    <location>
        <begin position="31"/>
        <end position="51"/>
    </location>
</feature>
<evidence type="ECO:0000256" key="1">
    <source>
        <dbReference type="SAM" id="Phobius"/>
    </source>
</evidence>
<feature type="transmembrane region" description="Helical" evidence="1">
    <location>
        <begin position="129"/>
        <end position="149"/>
    </location>
</feature>
<keyword evidence="3" id="KW-1185">Reference proteome</keyword>
<reference evidence="2" key="1">
    <citation type="journal article" date="2016" name="Front. Microbiol.">
        <title>Genome Sequence of the Piezophilic, Mesophilic Sulfate-Reducing Bacterium Desulfovibrio indicus J2T.</title>
        <authorList>
            <person name="Cao J."/>
            <person name="Maignien L."/>
            <person name="Shao Z."/>
            <person name="Alain K."/>
            <person name="Jebbar M."/>
        </authorList>
    </citation>
    <scope>NUCLEOTIDE SEQUENCE</scope>
    <source>
        <strain evidence="2">DSM 16372</strain>
    </source>
</reference>
<evidence type="ECO:0000313" key="3">
    <source>
        <dbReference type="Proteomes" id="UP001055247"/>
    </source>
</evidence>